<evidence type="ECO:0008006" key="3">
    <source>
        <dbReference type="Google" id="ProtNLM"/>
    </source>
</evidence>
<gene>
    <name evidence="1" type="ORF">FXN61_12645</name>
</gene>
<protein>
    <recommendedName>
        <fullName evidence="3">DUF3558 domain-containing protein</fullName>
    </recommendedName>
</protein>
<comment type="caution">
    <text evidence="1">The sequence shown here is derived from an EMBL/GenBank/DDBJ whole genome shotgun (WGS) entry which is preliminary data.</text>
</comment>
<dbReference type="EMBL" id="VSRL01000035">
    <property type="protein sequence ID" value="NKE57638.1"/>
    <property type="molecule type" value="Genomic_DNA"/>
</dbReference>
<evidence type="ECO:0000313" key="1">
    <source>
        <dbReference type="EMBL" id="NKE57638.1"/>
    </source>
</evidence>
<keyword evidence="2" id="KW-1185">Reference proteome</keyword>
<name>A0ABX1FFB9_9PSEU</name>
<sequence length="131" mass="14716">MDGARKLADVREWNRNGRAPRLVQGARRHDSVWRAEWAFRFDNPKNGLGDDYVTTPSDAEVPAGISAHAANLSCIGAKESGCTVWVFWARYGQYTVYLEYISLGEGVPYARFEAHVREADKVVSRALRGTR</sequence>
<proteinExistence type="predicted"/>
<reference evidence="1 2" key="1">
    <citation type="submission" date="2019-08" db="EMBL/GenBank/DDBJ databases">
        <title>Lentzea from Indian Himalayas.</title>
        <authorList>
            <person name="Mandal S."/>
            <person name="Mallick Gupta A."/>
            <person name="Maiti P.K."/>
            <person name="Sarkar J."/>
            <person name="Mandal S."/>
        </authorList>
    </citation>
    <scope>NUCLEOTIDE SEQUENCE [LARGE SCALE GENOMIC DNA]</scope>
    <source>
        <strain evidence="1 2">PSKA42</strain>
    </source>
</reference>
<dbReference type="Proteomes" id="UP001515943">
    <property type="component" value="Unassembled WGS sequence"/>
</dbReference>
<evidence type="ECO:0000313" key="2">
    <source>
        <dbReference type="Proteomes" id="UP001515943"/>
    </source>
</evidence>
<organism evidence="1 2">
    <name type="scientific">Lentzea indica</name>
    <dbReference type="NCBI Taxonomy" id="2604800"/>
    <lineage>
        <taxon>Bacteria</taxon>
        <taxon>Bacillati</taxon>
        <taxon>Actinomycetota</taxon>
        <taxon>Actinomycetes</taxon>
        <taxon>Pseudonocardiales</taxon>
        <taxon>Pseudonocardiaceae</taxon>
        <taxon>Lentzea</taxon>
    </lineage>
</organism>
<dbReference type="RefSeq" id="WP_167973565.1">
    <property type="nucleotide sequence ID" value="NZ_VSRL01000035.1"/>
</dbReference>
<accession>A0ABX1FFB9</accession>